<keyword evidence="1" id="KW-0472">Membrane</keyword>
<dbReference type="PANTHER" id="PTHR42867">
    <property type="entry name" value="MEMBRANE PROTEIN-RELATED"/>
    <property type="match status" value="1"/>
</dbReference>
<dbReference type="Pfam" id="PF07136">
    <property type="entry name" value="DUF1385"/>
    <property type="match status" value="1"/>
</dbReference>
<dbReference type="InterPro" id="IPR010787">
    <property type="entry name" value="DUF1385"/>
</dbReference>
<comment type="caution">
    <text evidence="2">The sequence shown here is derived from an EMBL/GenBank/DDBJ whole genome shotgun (WGS) entry which is preliminary data.</text>
</comment>
<reference evidence="2 3" key="1">
    <citation type="submission" date="2023-07" db="EMBL/GenBank/DDBJ databases">
        <title>Genomic Encyclopedia of Type Strains, Phase IV (KMG-IV): sequencing the most valuable type-strain genomes for metagenomic binning, comparative biology and taxonomic classification.</title>
        <authorList>
            <person name="Goeker M."/>
        </authorList>
    </citation>
    <scope>NUCLEOTIDE SEQUENCE [LARGE SCALE GENOMIC DNA]</scope>
    <source>
        <strain evidence="2 3">DSM 22616</strain>
    </source>
</reference>
<evidence type="ECO:0000313" key="2">
    <source>
        <dbReference type="EMBL" id="MDQ0274233.1"/>
    </source>
</evidence>
<keyword evidence="3" id="KW-1185">Reference proteome</keyword>
<keyword evidence="1" id="KW-0812">Transmembrane</keyword>
<dbReference type="EMBL" id="JAUSTN010000001">
    <property type="protein sequence ID" value="MDQ0274233.1"/>
    <property type="molecule type" value="Genomic_DNA"/>
</dbReference>
<feature type="transmembrane region" description="Helical" evidence="1">
    <location>
        <begin position="120"/>
        <end position="141"/>
    </location>
</feature>
<dbReference type="RefSeq" id="WP_023056275.1">
    <property type="nucleotide sequence ID" value="NZ_JAUSTN010000001.1"/>
</dbReference>
<dbReference type="PANTHER" id="PTHR42867:SF1">
    <property type="entry name" value="MEMBRANE PROTEIN-RELATED"/>
    <property type="match status" value="1"/>
</dbReference>
<proteinExistence type="predicted"/>
<sequence>MFWEVVNNFPFYFIKIKNMEKIYNKNSFKTTIGGQALIEGVMMKGPSKTAMVVRKPDGQIQIKTENNRDLSKKYKILKLPIIRGAYRLIDAMVIGVRALNYSASFYDEEENKKSNKLQEVGSVIFSLVIAILFFMILPSTLAGFFKKFINNSVILNLIEGLIRLIIFFTYLFFISKLEDIKRVFMYHGSEHRTIHCYEAKKELTVENVQSFPIVHPRCGTSFLFMVMIISILVLSFFGWPNLILRFFTRILAFPLIAGISYEINRFIGKSDSRIAKVLSIPGLAIQKYFTVKEPTDDMVEVAISSLKEVLPKEGESDLWK</sequence>
<accession>A0ABU0AUW4</accession>
<feature type="transmembrane region" description="Helical" evidence="1">
    <location>
        <begin position="222"/>
        <end position="240"/>
    </location>
</feature>
<dbReference type="Proteomes" id="UP001236559">
    <property type="component" value="Unassembled WGS sequence"/>
</dbReference>
<keyword evidence="1" id="KW-1133">Transmembrane helix</keyword>
<name>A0ABU0AUW4_9FIRM</name>
<evidence type="ECO:0000313" key="3">
    <source>
        <dbReference type="Proteomes" id="UP001236559"/>
    </source>
</evidence>
<feature type="transmembrane region" description="Helical" evidence="1">
    <location>
        <begin position="153"/>
        <end position="173"/>
    </location>
</feature>
<gene>
    <name evidence="2" type="ORF">J2S72_000229</name>
</gene>
<organism evidence="2 3">
    <name type="scientific">Peptoniphilus koenoeneniae</name>
    <dbReference type="NCBI Taxonomy" id="507751"/>
    <lineage>
        <taxon>Bacteria</taxon>
        <taxon>Bacillati</taxon>
        <taxon>Bacillota</taxon>
        <taxon>Tissierellia</taxon>
        <taxon>Tissierellales</taxon>
        <taxon>Peptoniphilaceae</taxon>
        <taxon>Peptoniphilus</taxon>
    </lineage>
</organism>
<protein>
    <submittedName>
        <fullName evidence="2">Uncharacterized protein YqhQ</fullName>
    </submittedName>
</protein>
<evidence type="ECO:0000256" key="1">
    <source>
        <dbReference type="SAM" id="Phobius"/>
    </source>
</evidence>